<dbReference type="InterPro" id="IPR052016">
    <property type="entry name" value="Bact_Sigma-Reg"/>
</dbReference>
<proteinExistence type="predicted"/>
<evidence type="ECO:0000313" key="4">
    <source>
        <dbReference type="EMBL" id="MFD1534035.1"/>
    </source>
</evidence>
<evidence type="ECO:0000259" key="3">
    <source>
        <dbReference type="SMART" id="SM00331"/>
    </source>
</evidence>
<dbReference type="InterPro" id="IPR001932">
    <property type="entry name" value="PPM-type_phosphatase-like_dom"/>
</dbReference>
<organism evidence="4 5">
    <name type="scientific">Pseudonocardia aurantiaca</name>
    <dbReference type="NCBI Taxonomy" id="75290"/>
    <lineage>
        <taxon>Bacteria</taxon>
        <taxon>Bacillati</taxon>
        <taxon>Actinomycetota</taxon>
        <taxon>Actinomycetes</taxon>
        <taxon>Pseudonocardiales</taxon>
        <taxon>Pseudonocardiaceae</taxon>
        <taxon>Pseudonocardia</taxon>
    </lineage>
</organism>
<dbReference type="SUPFAM" id="SSF55781">
    <property type="entry name" value="GAF domain-like"/>
    <property type="match status" value="1"/>
</dbReference>
<keyword evidence="5" id="KW-1185">Reference proteome</keyword>
<dbReference type="Proteomes" id="UP001597145">
    <property type="component" value="Unassembled WGS sequence"/>
</dbReference>
<dbReference type="SMART" id="SM00331">
    <property type="entry name" value="PP2C_SIG"/>
    <property type="match status" value="1"/>
</dbReference>
<evidence type="ECO:0000259" key="2">
    <source>
        <dbReference type="SMART" id="SM00065"/>
    </source>
</evidence>
<dbReference type="PANTHER" id="PTHR43156:SF2">
    <property type="entry name" value="STAGE II SPORULATION PROTEIN E"/>
    <property type="match status" value="1"/>
</dbReference>
<dbReference type="Gene3D" id="3.30.450.40">
    <property type="match status" value="1"/>
</dbReference>
<dbReference type="RefSeq" id="WP_343973924.1">
    <property type="nucleotide sequence ID" value="NZ_BAAAJG010000005.1"/>
</dbReference>
<dbReference type="InterPro" id="IPR036457">
    <property type="entry name" value="PPM-type-like_dom_sf"/>
</dbReference>
<feature type="domain" description="PPM-type phosphatase" evidence="3">
    <location>
        <begin position="222"/>
        <end position="444"/>
    </location>
</feature>
<dbReference type="SUPFAM" id="SSF81606">
    <property type="entry name" value="PP2C-like"/>
    <property type="match status" value="1"/>
</dbReference>
<evidence type="ECO:0000256" key="1">
    <source>
        <dbReference type="ARBA" id="ARBA00022801"/>
    </source>
</evidence>
<dbReference type="InterPro" id="IPR029016">
    <property type="entry name" value="GAF-like_dom_sf"/>
</dbReference>
<dbReference type="PANTHER" id="PTHR43156">
    <property type="entry name" value="STAGE II SPORULATION PROTEIN E-RELATED"/>
    <property type="match status" value="1"/>
</dbReference>
<keyword evidence="1" id="KW-0378">Hydrolase</keyword>
<dbReference type="SMART" id="SM00065">
    <property type="entry name" value="GAF"/>
    <property type="match status" value="1"/>
</dbReference>
<dbReference type="Pfam" id="PF07228">
    <property type="entry name" value="SpoIIE"/>
    <property type="match status" value="1"/>
</dbReference>
<sequence length="444" mass="47134">MTSLQDPAVATLIRTPVVPGAAQAPTAVIHPDRLLAVVQSGLLDTEPETCFDDLVQLALEVAGGERAYFTVVDAHRSFWKSAVGVDASEGREIRVEDSVSQIIIATDGALVIEDTRCDDRTRRLGVVTELGVGACIGFPVRDEAGHVIGGLCVMSNVRRSWTAQQQRALATLARAVSAEAQLRRALSDSRAQAEAMRDARDEQAALAGSLQESLLPPRLPAIPGISAAAAYLPAGHGVEVVGDFYDLFEAGGHWWAVMGDVCGHGVEAAKLTALARYTVRTEAAHPGATTRDVLLRLHDALIAQHGRTKMLTAALATLFPGPGGVTGRLCSAGHEPPLIRRADGRIDVPPTRGCVLGLTDDVVLEEADFVLGHGDALVLHTDGVTEARAGRGQELFGDDRLAEVLTQRYHGQNADGILDRVLQAVGEHNRGYHADDTAIMVIRA</sequence>
<dbReference type="Gene3D" id="3.60.40.10">
    <property type="entry name" value="PPM-type phosphatase domain"/>
    <property type="match status" value="1"/>
</dbReference>
<protein>
    <submittedName>
        <fullName evidence="4">GAF domain-containing SpoIIE family protein phosphatase</fullName>
    </submittedName>
</protein>
<evidence type="ECO:0000313" key="5">
    <source>
        <dbReference type="Proteomes" id="UP001597145"/>
    </source>
</evidence>
<name>A0ABW4FUN9_9PSEU</name>
<dbReference type="InterPro" id="IPR003018">
    <property type="entry name" value="GAF"/>
</dbReference>
<feature type="domain" description="GAF" evidence="2">
    <location>
        <begin position="46"/>
        <end position="190"/>
    </location>
</feature>
<reference evidence="5" key="1">
    <citation type="journal article" date="2019" name="Int. J. Syst. Evol. Microbiol.">
        <title>The Global Catalogue of Microorganisms (GCM) 10K type strain sequencing project: providing services to taxonomists for standard genome sequencing and annotation.</title>
        <authorList>
            <consortium name="The Broad Institute Genomics Platform"/>
            <consortium name="The Broad Institute Genome Sequencing Center for Infectious Disease"/>
            <person name="Wu L."/>
            <person name="Ma J."/>
        </authorList>
    </citation>
    <scope>NUCLEOTIDE SEQUENCE [LARGE SCALE GENOMIC DNA]</scope>
    <source>
        <strain evidence="5">JCM 12165</strain>
    </source>
</reference>
<comment type="caution">
    <text evidence="4">The sequence shown here is derived from an EMBL/GenBank/DDBJ whole genome shotgun (WGS) entry which is preliminary data.</text>
</comment>
<accession>A0ABW4FUN9</accession>
<dbReference type="EMBL" id="JBHUCP010000028">
    <property type="protein sequence ID" value="MFD1534035.1"/>
    <property type="molecule type" value="Genomic_DNA"/>
</dbReference>
<dbReference type="Pfam" id="PF01590">
    <property type="entry name" value="GAF"/>
    <property type="match status" value="1"/>
</dbReference>
<gene>
    <name evidence="4" type="ORF">ACFSCY_31920</name>
</gene>